<feature type="transmembrane region" description="Helical" evidence="1">
    <location>
        <begin position="6"/>
        <end position="28"/>
    </location>
</feature>
<organism evidence="2 3">
    <name type="scientific">Oceanobacter antarcticus</name>
    <dbReference type="NCBI Taxonomy" id="3133425"/>
    <lineage>
        <taxon>Bacteria</taxon>
        <taxon>Pseudomonadati</taxon>
        <taxon>Pseudomonadota</taxon>
        <taxon>Gammaproteobacteria</taxon>
        <taxon>Oceanospirillales</taxon>
        <taxon>Oceanospirillaceae</taxon>
        <taxon>Oceanobacter</taxon>
    </lineage>
</organism>
<gene>
    <name evidence="2" type="ORF">WG929_15250</name>
</gene>
<accession>A0ABW8NLM6</accession>
<feature type="transmembrane region" description="Helical" evidence="1">
    <location>
        <begin position="49"/>
        <end position="67"/>
    </location>
</feature>
<keyword evidence="1" id="KW-1133">Transmembrane helix</keyword>
<reference evidence="2 3" key="1">
    <citation type="submission" date="2024-03" db="EMBL/GenBank/DDBJ databases">
        <title>High-quality draft genome sequence of Oceanobacter sp. wDCs-4.</title>
        <authorList>
            <person name="Dong C."/>
        </authorList>
    </citation>
    <scope>NUCLEOTIDE SEQUENCE [LARGE SCALE GENOMIC DNA]</scope>
    <source>
        <strain evidence="3">wDCs-4</strain>
    </source>
</reference>
<keyword evidence="1" id="KW-0812">Transmembrane</keyword>
<keyword evidence="3" id="KW-1185">Reference proteome</keyword>
<evidence type="ECO:0000313" key="3">
    <source>
        <dbReference type="Proteomes" id="UP001620597"/>
    </source>
</evidence>
<comment type="caution">
    <text evidence="2">The sequence shown here is derived from an EMBL/GenBank/DDBJ whole genome shotgun (WGS) entry which is preliminary data.</text>
</comment>
<evidence type="ECO:0000313" key="2">
    <source>
        <dbReference type="EMBL" id="MFK4753771.1"/>
    </source>
</evidence>
<protein>
    <submittedName>
        <fullName evidence="2">Uncharacterized protein</fullName>
    </submittedName>
</protein>
<dbReference type="EMBL" id="JBBKTX010000020">
    <property type="protein sequence ID" value="MFK4753771.1"/>
    <property type="molecule type" value="Genomic_DNA"/>
</dbReference>
<dbReference type="RefSeq" id="WP_416206774.1">
    <property type="nucleotide sequence ID" value="NZ_JBBKTX010000020.1"/>
</dbReference>
<keyword evidence="1" id="KW-0472">Membrane</keyword>
<dbReference type="Proteomes" id="UP001620597">
    <property type="component" value="Unassembled WGS sequence"/>
</dbReference>
<evidence type="ECO:0000256" key="1">
    <source>
        <dbReference type="SAM" id="Phobius"/>
    </source>
</evidence>
<proteinExistence type="predicted"/>
<name>A0ABW8NLM6_9GAMM</name>
<sequence length="129" mass="14617">MTEIFLLSILGIFAILSGAIILNIMFNLTAIADGRDIEKRENIPSGKKTIYMFLSSLVAIFIFLYAGDLATSKKKEKYLVSSAAELLEEQKDIIGRLSRYSFSREYIESASQDIKVLSKVEEKFPRLRL</sequence>